<organism evidence="2">
    <name type="scientific">Prunus dulcis</name>
    <name type="common">Almond</name>
    <name type="synonym">Amygdalus dulcis</name>
    <dbReference type="NCBI Taxonomy" id="3755"/>
    <lineage>
        <taxon>Eukaryota</taxon>
        <taxon>Viridiplantae</taxon>
        <taxon>Streptophyta</taxon>
        <taxon>Embryophyta</taxon>
        <taxon>Tracheophyta</taxon>
        <taxon>Spermatophyta</taxon>
        <taxon>Magnoliopsida</taxon>
        <taxon>eudicotyledons</taxon>
        <taxon>Gunneridae</taxon>
        <taxon>Pentapetalae</taxon>
        <taxon>rosids</taxon>
        <taxon>fabids</taxon>
        <taxon>Rosales</taxon>
        <taxon>Rosaceae</taxon>
        <taxon>Amygdaloideae</taxon>
        <taxon>Amygdaleae</taxon>
        <taxon>Prunus</taxon>
    </lineage>
</organism>
<accession>A0A4Y1R7B8</accession>
<dbReference type="SMART" id="SM00579">
    <property type="entry name" value="FBD"/>
    <property type="match status" value="1"/>
</dbReference>
<dbReference type="PROSITE" id="PS50181">
    <property type="entry name" value="FBOX"/>
    <property type="match status" value="2"/>
</dbReference>
<gene>
    <name evidence="2" type="ORF">Prudu_009948</name>
</gene>
<proteinExistence type="predicted"/>
<reference evidence="2" key="1">
    <citation type="journal article" date="2019" name="Science">
        <title>Mutation of a bHLH transcription factor allowed almond domestication.</title>
        <authorList>
            <person name="Sanchez-Perez R."/>
            <person name="Pavan S."/>
            <person name="Mazzeo R."/>
            <person name="Moldovan C."/>
            <person name="Aiese Cigliano R."/>
            <person name="Del Cueto J."/>
            <person name="Ricciardi F."/>
            <person name="Lotti C."/>
            <person name="Ricciardi L."/>
            <person name="Dicenta F."/>
            <person name="Lopez-Marques R.L."/>
            <person name="Lindberg Moller B."/>
        </authorList>
    </citation>
    <scope>NUCLEOTIDE SEQUENCE</scope>
</reference>
<evidence type="ECO:0000313" key="2">
    <source>
        <dbReference type="EMBL" id="BBH00053.1"/>
    </source>
</evidence>
<name>A0A4Y1R7B8_PRUDU</name>
<dbReference type="CDD" id="cd22160">
    <property type="entry name" value="F-box_AtFBL13-like"/>
    <property type="match status" value="2"/>
</dbReference>
<protein>
    <submittedName>
        <fullName evidence="2">Protein with RNI-like/FBD-like domains</fullName>
    </submittedName>
</protein>
<dbReference type="SUPFAM" id="SSF52047">
    <property type="entry name" value="RNI-like"/>
    <property type="match status" value="1"/>
</dbReference>
<dbReference type="InterPro" id="IPR055357">
    <property type="entry name" value="LRR_At1g61320_AtMIF1"/>
</dbReference>
<dbReference type="InterPro" id="IPR006566">
    <property type="entry name" value="FBD"/>
</dbReference>
<dbReference type="Gene3D" id="3.80.10.10">
    <property type="entry name" value="Ribonuclease Inhibitor"/>
    <property type="match status" value="2"/>
</dbReference>
<feature type="domain" description="F-box" evidence="1">
    <location>
        <begin position="224"/>
        <end position="260"/>
    </location>
</feature>
<dbReference type="Pfam" id="PF08387">
    <property type="entry name" value="FBD"/>
    <property type="match status" value="1"/>
</dbReference>
<dbReference type="Pfam" id="PF00646">
    <property type="entry name" value="F-box"/>
    <property type="match status" value="3"/>
</dbReference>
<dbReference type="InterPro" id="IPR001810">
    <property type="entry name" value="F-box_dom"/>
</dbReference>
<dbReference type="InterPro" id="IPR053197">
    <property type="entry name" value="F-box_SCFL_complex_component"/>
</dbReference>
<dbReference type="AlphaFoldDB" id="A0A4Y1R7B8"/>
<dbReference type="Gene3D" id="1.20.1280.50">
    <property type="match status" value="1"/>
</dbReference>
<feature type="domain" description="F-box" evidence="1">
    <location>
        <begin position="36"/>
        <end position="84"/>
    </location>
</feature>
<sequence length="932" mass="106156">MQSCRLTFLGSQTMETRAAKKRRLIEEENKRNGRRRDRFSDLPDEISHHMLSFLPMKSIAQVSATSKRWRSLWASFPILDFSEVCPLTFPVEKLVLKVWSRRMCDFTIPQCLFECDSLKSLTLENSSFPLLEELTINFCRRTNPLKICCANLKDLQVCKILVDLDISGVKLESLIVKIFLSLSENSENLILSKIHFEGGLPHSFMNLKTLEVVTSLNKSDVPGRDRFSDLPNEISNHTFSFLPMKAIAEVSFTSKRWRSLWDSFPILDFSEWIPWLVKHRVENLVLKFCSNNVFCGPGPPPPTSLGLELGFSSSHVRDAGGLRSLRTLSLTNVNLSDVYESCRSMNQLGIFCENLKDLQVCGMEKICLDISGMGLERLAAVKLHLTSVISNSCVNIFAPNLQTFQWGPDEVAEKGLVHFWLPVNDAKVKTHTVVILSGLSQAEKLTISFQILEVNAVLHHILFLLPIKNVAQTSVLSKRWRSIWSSFPDLDFTTLTRPPTKPHSSSSSKSLFQNSKETDFITQVLTLRDKHSDIRILRFGSRLSFSRLNGLIRLAIRRNVQELDVEVATEDYFNFPRCVIASDSLRIFKLKSRYPGFRLPPSSVMTSGFKSLHSLSLSRIVLYNQPSLCDMFGESAFPMLKKLSLDACFGLKYLRIGCRALEDLTLENCFQLQGLDVLGGKLERLRIVRCFDAYADKSWVKIGGPRLRIILWENNAITDSSSLDNLSSLQEASIGFFLLQEDISVAKLQSVSNLDFMGLYHAHCLTLDRVIILSNSNYFAVYLHPFNNLKSLELHTGFNKNNVPGLACIFRSSPMLHTLTLNIINDYKIERRQWNKDLWEMSNSEEEKFWESQTQALRSFLQNLTVVKIQGFLECENEVSLAKFLLKHGKALQEMILCTGHCKARYSLQRQKIRSQMMGFSWASSNAKIAFH</sequence>
<dbReference type="SMART" id="SM00256">
    <property type="entry name" value="FBOX"/>
    <property type="match status" value="3"/>
</dbReference>
<dbReference type="PANTHER" id="PTHR34223:SF51">
    <property type="entry name" value="OS06G0556300 PROTEIN"/>
    <property type="match status" value="1"/>
</dbReference>
<dbReference type="SUPFAM" id="SSF52058">
    <property type="entry name" value="L domain-like"/>
    <property type="match status" value="1"/>
</dbReference>
<dbReference type="InterPro" id="IPR036047">
    <property type="entry name" value="F-box-like_dom_sf"/>
</dbReference>
<evidence type="ECO:0000259" key="1">
    <source>
        <dbReference type="PROSITE" id="PS50181"/>
    </source>
</evidence>
<dbReference type="SUPFAM" id="SSF81383">
    <property type="entry name" value="F-box domain"/>
    <property type="match status" value="3"/>
</dbReference>
<dbReference type="Pfam" id="PF23622">
    <property type="entry name" value="LRR_At1g61320_AtMIF1"/>
    <property type="match status" value="1"/>
</dbReference>
<dbReference type="PANTHER" id="PTHR34223">
    <property type="entry name" value="OS11G0201299 PROTEIN"/>
    <property type="match status" value="1"/>
</dbReference>
<dbReference type="EMBL" id="AP019299">
    <property type="protein sequence ID" value="BBH00053.1"/>
    <property type="molecule type" value="Genomic_DNA"/>
</dbReference>
<dbReference type="InterPro" id="IPR032675">
    <property type="entry name" value="LRR_dom_sf"/>
</dbReference>
<dbReference type="InterPro" id="IPR053781">
    <property type="entry name" value="F-box_AtFBL13-like"/>
</dbReference>